<gene>
    <name evidence="2" type="ORF">BDK51DRAFT_49466</name>
</gene>
<dbReference type="Proteomes" id="UP000269721">
    <property type="component" value="Unassembled WGS sequence"/>
</dbReference>
<evidence type="ECO:0000256" key="1">
    <source>
        <dbReference type="SAM" id="MobiDB-lite"/>
    </source>
</evidence>
<organism evidence="2 3">
    <name type="scientific">Blyttiomyces helicus</name>
    <dbReference type="NCBI Taxonomy" id="388810"/>
    <lineage>
        <taxon>Eukaryota</taxon>
        <taxon>Fungi</taxon>
        <taxon>Fungi incertae sedis</taxon>
        <taxon>Chytridiomycota</taxon>
        <taxon>Chytridiomycota incertae sedis</taxon>
        <taxon>Chytridiomycetes</taxon>
        <taxon>Chytridiomycetes incertae sedis</taxon>
        <taxon>Blyttiomyces</taxon>
    </lineage>
</organism>
<feature type="region of interest" description="Disordered" evidence="1">
    <location>
        <begin position="1"/>
        <end position="20"/>
    </location>
</feature>
<keyword evidence="3" id="KW-1185">Reference proteome</keyword>
<dbReference type="AlphaFoldDB" id="A0A4P9W1W2"/>
<sequence>MGASKLSSGHPSGPDLERPFRYQRVDRTSIRICASTISLHIQIREGGYNTRQAPSPFDGYCCWPLANTRIPVAPARRRPPFERAGRRSCVSLCGCFDRTKEGITGWRVAAAPAASPRLRFALASAFPIVLGCANSRAHPLQRSKARSCTLSSSPIWQKPVSLPGVAPLPPAPHALLSTPLFYLCVPLIVLSVDSFSRLMYANLGLSAQGRIEYLGRCNCFLTGVSFHFEGRAVLGLAVAAER</sequence>
<evidence type="ECO:0000313" key="3">
    <source>
        <dbReference type="Proteomes" id="UP000269721"/>
    </source>
</evidence>
<name>A0A4P9W1W2_9FUNG</name>
<accession>A0A4P9W1W2</accession>
<reference evidence="3" key="1">
    <citation type="journal article" date="2018" name="Nat. Microbiol.">
        <title>Leveraging single-cell genomics to expand the fungal tree of life.</title>
        <authorList>
            <person name="Ahrendt S.R."/>
            <person name="Quandt C.A."/>
            <person name="Ciobanu D."/>
            <person name="Clum A."/>
            <person name="Salamov A."/>
            <person name="Andreopoulos B."/>
            <person name="Cheng J.F."/>
            <person name="Woyke T."/>
            <person name="Pelin A."/>
            <person name="Henrissat B."/>
            <person name="Reynolds N.K."/>
            <person name="Benny G.L."/>
            <person name="Smith M.E."/>
            <person name="James T.Y."/>
            <person name="Grigoriev I.V."/>
        </authorList>
    </citation>
    <scope>NUCLEOTIDE SEQUENCE [LARGE SCALE GENOMIC DNA]</scope>
</reference>
<evidence type="ECO:0000313" key="2">
    <source>
        <dbReference type="EMBL" id="RKO84066.1"/>
    </source>
</evidence>
<feature type="compositionally biased region" description="Polar residues" evidence="1">
    <location>
        <begin position="1"/>
        <end position="10"/>
    </location>
</feature>
<proteinExistence type="predicted"/>
<dbReference type="EMBL" id="ML000543">
    <property type="protein sequence ID" value="RKO84066.1"/>
    <property type="molecule type" value="Genomic_DNA"/>
</dbReference>
<protein>
    <submittedName>
        <fullName evidence="2">Uncharacterized protein</fullName>
    </submittedName>
</protein>